<proteinExistence type="predicted"/>
<comment type="caution">
    <text evidence="1">The sequence shown here is derived from an EMBL/GenBank/DDBJ whole genome shotgun (WGS) entry which is preliminary data.</text>
</comment>
<evidence type="ECO:0000313" key="2">
    <source>
        <dbReference type="Proteomes" id="UP001060085"/>
    </source>
</evidence>
<sequence length="357" mass="41822">MRSRERMSSDVEIMETAYAGEGQTVREEKVFYQCNYCNKDIYRKIHIKCLRCSDFNLCVECFSVAAEVYPHRSNHPYTVMDNLFFPLMCTDWNAKEELLLLEGIKMYGFGNWYEVAEHVGTKDRTQCLDHYNSIYVHSPCVPVQEKYTEHLSMAHRQIIKDVSTKSVCDGNNALAEGAKRAPGVIESNDSHSKSKEDCNAEGSVREKQARTSVEFVTEYGNDAQQLLADIEFKETDTDDERELKLRVLRFYSKRLDERKCRKKFLLERNLLHPHLVETYLSPEEKEICRPYRVFMRYHSTEEHANLLRTVVEEHRIRKRIQDLKDARAAGCRTPTEVERYIEQKSKRMKESTRAGPC</sequence>
<gene>
    <name evidence="1" type="ORF">M9H77_04295</name>
</gene>
<keyword evidence="2" id="KW-1185">Reference proteome</keyword>
<organism evidence="1 2">
    <name type="scientific">Catharanthus roseus</name>
    <name type="common">Madagascar periwinkle</name>
    <name type="synonym">Vinca rosea</name>
    <dbReference type="NCBI Taxonomy" id="4058"/>
    <lineage>
        <taxon>Eukaryota</taxon>
        <taxon>Viridiplantae</taxon>
        <taxon>Streptophyta</taxon>
        <taxon>Embryophyta</taxon>
        <taxon>Tracheophyta</taxon>
        <taxon>Spermatophyta</taxon>
        <taxon>Magnoliopsida</taxon>
        <taxon>eudicotyledons</taxon>
        <taxon>Gunneridae</taxon>
        <taxon>Pentapetalae</taxon>
        <taxon>asterids</taxon>
        <taxon>lamiids</taxon>
        <taxon>Gentianales</taxon>
        <taxon>Apocynaceae</taxon>
        <taxon>Rauvolfioideae</taxon>
        <taxon>Vinceae</taxon>
        <taxon>Catharanthinae</taxon>
        <taxon>Catharanthus</taxon>
    </lineage>
</organism>
<name>A0ACC0CDZ6_CATRO</name>
<dbReference type="Proteomes" id="UP001060085">
    <property type="component" value="Linkage Group LG01"/>
</dbReference>
<evidence type="ECO:0000313" key="1">
    <source>
        <dbReference type="EMBL" id="KAI5683067.1"/>
    </source>
</evidence>
<dbReference type="EMBL" id="CM044701">
    <property type="protein sequence ID" value="KAI5683067.1"/>
    <property type="molecule type" value="Genomic_DNA"/>
</dbReference>
<reference evidence="2" key="1">
    <citation type="journal article" date="2023" name="Nat. Plants">
        <title>Single-cell RNA sequencing provides a high-resolution roadmap for understanding the multicellular compartmentation of specialized metabolism.</title>
        <authorList>
            <person name="Sun S."/>
            <person name="Shen X."/>
            <person name="Li Y."/>
            <person name="Li Y."/>
            <person name="Wang S."/>
            <person name="Li R."/>
            <person name="Zhang H."/>
            <person name="Shen G."/>
            <person name="Guo B."/>
            <person name="Wei J."/>
            <person name="Xu J."/>
            <person name="St-Pierre B."/>
            <person name="Chen S."/>
            <person name="Sun C."/>
        </authorList>
    </citation>
    <scope>NUCLEOTIDE SEQUENCE [LARGE SCALE GENOMIC DNA]</scope>
</reference>
<accession>A0ACC0CDZ6</accession>
<protein>
    <submittedName>
        <fullName evidence="1">Uncharacterized protein</fullName>
    </submittedName>
</protein>